<dbReference type="Pfam" id="PF00188">
    <property type="entry name" value="CAP"/>
    <property type="match status" value="1"/>
</dbReference>
<dbReference type="PANTHER" id="PTHR31157">
    <property type="entry name" value="SCP DOMAIN-CONTAINING PROTEIN"/>
    <property type="match status" value="1"/>
</dbReference>
<reference evidence="5" key="1">
    <citation type="journal article" date="2019" name="Int. J. Syst. Evol. Microbiol.">
        <title>The Global Catalogue of Microorganisms (GCM) 10K type strain sequencing project: providing services to taxonomists for standard genome sequencing and annotation.</title>
        <authorList>
            <consortium name="The Broad Institute Genomics Platform"/>
            <consortium name="The Broad Institute Genome Sequencing Center for Infectious Disease"/>
            <person name="Wu L."/>
            <person name="Ma J."/>
        </authorList>
    </citation>
    <scope>NUCLEOTIDE SEQUENCE [LARGE SCALE GENOMIC DNA]</scope>
    <source>
        <strain evidence="5">2902at01</strain>
    </source>
</reference>
<organism evidence="4 5">
    <name type="scientific">Micromonospora zhanjiangensis</name>
    <dbReference type="NCBI Taxonomy" id="1522057"/>
    <lineage>
        <taxon>Bacteria</taxon>
        <taxon>Bacillati</taxon>
        <taxon>Actinomycetota</taxon>
        <taxon>Actinomycetes</taxon>
        <taxon>Micromonosporales</taxon>
        <taxon>Micromonosporaceae</taxon>
        <taxon>Micromonospora</taxon>
    </lineage>
</organism>
<dbReference type="PANTHER" id="PTHR31157:SF1">
    <property type="entry name" value="SCP DOMAIN-CONTAINING PROTEIN"/>
    <property type="match status" value="1"/>
</dbReference>
<evidence type="ECO:0000313" key="4">
    <source>
        <dbReference type="EMBL" id="MFC4105080.1"/>
    </source>
</evidence>
<dbReference type="EMBL" id="JBHSBN010000002">
    <property type="protein sequence ID" value="MFC4105080.1"/>
    <property type="molecule type" value="Genomic_DNA"/>
</dbReference>
<dbReference type="RefSeq" id="WP_377542077.1">
    <property type="nucleotide sequence ID" value="NZ_JBHSBN010000002.1"/>
</dbReference>
<dbReference type="SUPFAM" id="SSF55797">
    <property type="entry name" value="PR-1-like"/>
    <property type="match status" value="1"/>
</dbReference>
<feature type="region of interest" description="Disordered" evidence="1">
    <location>
        <begin position="1"/>
        <end position="78"/>
    </location>
</feature>
<accession>A0ABV8KGJ4</accession>
<feature type="region of interest" description="Disordered" evidence="1">
    <location>
        <begin position="162"/>
        <end position="247"/>
    </location>
</feature>
<dbReference type="Proteomes" id="UP001595868">
    <property type="component" value="Unassembled WGS sequence"/>
</dbReference>
<feature type="compositionally biased region" description="Basic and acidic residues" evidence="1">
    <location>
        <begin position="40"/>
        <end position="65"/>
    </location>
</feature>
<dbReference type="InterPro" id="IPR014044">
    <property type="entry name" value="CAP_dom"/>
</dbReference>
<evidence type="ECO:0000259" key="3">
    <source>
        <dbReference type="Pfam" id="PF00188"/>
    </source>
</evidence>
<name>A0ABV8KGJ4_9ACTN</name>
<keyword evidence="2" id="KW-0472">Membrane</keyword>
<feature type="compositionally biased region" description="Basic and acidic residues" evidence="1">
    <location>
        <begin position="9"/>
        <end position="33"/>
    </location>
</feature>
<dbReference type="CDD" id="cd05379">
    <property type="entry name" value="CAP_bacterial"/>
    <property type="match status" value="1"/>
</dbReference>
<feature type="compositionally biased region" description="Polar residues" evidence="1">
    <location>
        <begin position="236"/>
        <end position="247"/>
    </location>
</feature>
<proteinExistence type="predicted"/>
<keyword evidence="2" id="KW-0812">Transmembrane</keyword>
<sequence>MHGWNDPLDPDRHYRRPDPGDQPGYRRTDEPWHQGEPAGPDDRDPYRSYGHHRYDDGRYDDEPVQRDPYQVSDRDGYDGYAGYAGYDAVPGRSAACPQPDGGEFRSGANFFTVPVGRPPADTDEPTERRRLPRPAVFAGAAAAATLAVMVGVGAFLLPSGSDDTGRPTSADGAVAPTATLPGADAPLLNPSDGATPTPGAPSPAVKPSTAAPTVRKATPRAKPPASTKPDAGAGSDRTNVTAGLSSQEQQVVDLVNKERAGAGCAAVTVDNLLMKAARLHTQDQASHNNMSHTGSDGSSMQQRIDRVGYQWRSIGENVAFGQRTPAEVMDAWMNSPGHRANILNCGFTQIGVGVVPAGNGRLYWTQDFGTPR</sequence>
<feature type="region of interest" description="Disordered" evidence="1">
    <location>
        <begin position="110"/>
        <end position="130"/>
    </location>
</feature>
<keyword evidence="2" id="KW-1133">Transmembrane helix</keyword>
<evidence type="ECO:0000313" key="5">
    <source>
        <dbReference type="Proteomes" id="UP001595868"/>
    </source>
</evidence>
<protein>
    <submittedName>
        <fullName evidence="4">CAP domain-containing protein</fullName>
    </submittedName>
</protein>
<dbReference type="InterPro" id="IPR035940">
    <property type="entry name" value="CAP_sf"/>
</dbReference>
<gene>
    <name evidence="4" type="ORF">ACFOX0_03885</name>
</gene>
<evidence type="ECO:0000256" key="1">
    <source>
        <dbReference type="SAM" id="MobiDB-lite"/>
    </source>
</evidence>
<comment type="caution">
    <text evidence="4">The sequence shown here is derived from an EMBL/GenBank/DDBJ whole genome shotgun (WGS) entry which is preliminary data.</text>
</comment>
<dbReference type="Gene3D" id="3.40.33.10">
    <property type="entry name" value="CAP"/>
    <property type="match status" value="1"/>
</dbReference>
<feature type="transmembrane region" description="Helical" evidence="2">
    <location>
        <begin position="135"/>
        <end position="157"/>
    </location>
</feature>
<evidence type="ECO:0000256" key="2">
    <source>
        <dbReference type="SAM" id="Phobius"/>
    </source>
</evidence>
<feature type="domain" description="SCP" evidence="3">
    <location>
        <begin position="252"/>
        <end position="368"/>
    </location>
</feature>
<keyword evidence="5" id="KW-1185">Reference proteome</keyword>